<organism evidence="9 10">
    <name type="scientific">Reticulibacter mediterranei</name>
    <dbReference type="NCBI Taxonomy" id="2778369"/>
    <lineage>
        <taxon>Bacteria</taxon>
        <taxon>Bacillati</taxon>
        <taxon>Chloroflexota</taxon>
        <taxon>Ktedonobacteria</taxon>
        <taxon>Ktedonobacterales</taxon>
        <taxon>Reticulibacteraceae</taxon>
        <taxon>Reticulibacter</taxon>
    </lineage>
</organism>
<dbReference type="EMBL" id="BNJK01000002">
    <property type="protein sequence ID" value="GHP00214.1"/>
    <property type="molecule type" value="Genomic_DNA"/>
</dbReference>
<dbReference type="GO" id="GO:0005886">
    <property type="term" value="C:plasma membrane"/>
    <property type="evidence" value="ECO:0007669"/>
    <property type="project" value="UniProtKB-SubCell"/>
</dbReference>
<feature type="transmembrane region" description="Helical" evidence="7">
    <location>
        <begin position="168"/>
        <end position="185"/>
    </location>
</feature>
<keyword evidence="3" id="KW-1003">Cell membrane</keyword>
<dbReference type="Proteomes" id="UP000597444">
    <property type="component" value="Unassembled WGS sequence"/>
</dbReference>
<name>A0A8J3IXC0_9CHLR</name>
<dbReference type="SUPFAM" id="SSF161098">
    <property type="entry name" value="MetI-like"/>
    <property type="match status" value="1"/>
</dbReference>
<evidence type="ECO:0000256" key="5">
    <source>
        <dbReference type="ARBA" id="ARBA00022989"/>
    </source>
</evidence>
<keyword evidence="2 7" id="KW-0813">Transport</keyword>
<dbReference type="Gene3D" id="1.10.3720.10">
    <property type="entry name" value="MetI-like"/>
    <property type="match status" value="1"/>
</dbReference>
<evidence type="ECO:0000313" key="9">
    <source>
        <dbReference type="EMBL" id="GHP00214.1"/>
    </source>
</evidence>
<gene>
    <name evidence="9" type="ORF">KSF_102610</name>
</gene>
<dbReference type="PANTHER" id="PTHR30193:SF37">
    <property type="entry name" value="INNER MEMBRANE ABC TRANSPORTER PERMEASE PROTEIN YCJO"/>
    <property type="match status" value="1"/>
</dbReference>
<feature type="transmembrane region" description="Helical" evidence="7">
    <location>
        <begin position="31"/>
        <end position="60"/>
    </location>
</feature>
<feature type="transmembrane region" description="Helical" evidence="7">
    <location>
        <begin position="126"/>
        <end position="148"/>
    </location>
</feature>
<dbReference type="CDD" id="cd06261">
    <property type="entry name" value="TM_PBP2"/>
    <property type="match status" value="1"/>
</dbReference>
<sequence length="312" mass="34939">MAKTLAIEPEARQRKPLQRSLRVKRRQEASVAFLFLLPNLIGFLIFSAIPIIAAFIISFYDWDLLLGANFIGLDNYKQLLTDNVFRAALLNTLYFVVVSVPLAIVIGLGVALLTNQSLPGMNIYRAIFLLPYVTLTVAIALAWKWLYLPGTGLVNQLLALVGIHGPNWLTSPIWAMPALVILSVWKSFGYNMVLFLAGLQNIPQHLYEAAIMDGATPWQRFRHVTFPLLSPVTFFVVVITTIGSFQVFDQALVMTQGGPGLATTTLVMNIYQVGFQSFHMGYASAIAWVLFAIVFVCTLIQFWFQRRLVSYD</sequence>
<accession>A0A8J3IXC0</accession>
<feature type="domain" description="ABC transmembrane type-1" evidence="8">
    <location>
        <begin position="89"/>
        <end position="301"/>
    </location>
</feature>
<evidence type="ECO:0000256" key="6">
    <source>
        <dbReference type="ARBA" id="ARBA00023136"/>
    </source>
</evidence>
<dbReference type="InterPro" id="IPR000515">
    <property type="entry name" value="MetI-like"/>
</dbReference>
<reference evidence="9" key="1">
    <citation type="submission" date="2020-10" db="EMBL/GenBank/DDBJ databases">
        <title>Taxonomic study of unclassified bacteria belonging to the class Ktedonobacteria.</title>
        <authorList>
            <person name="Yabe S."/>
            <person name="Wang C.M."/>
            <person name="Zheng Y."/>
            <person name="Sakai Y."/>
            <person name="Cavaletti L."/>
            <person name="Monciardini P."/>
            <person name="Donadio S."/>
        </authorList>
    </citation>
    <scope>NUCLEOTIDE SEQUENCE</scope>
    <source>
        <strain evidence="9">ID150040</strain>
    </source>
</reference>
<comment type="subcellular location">
    <subcellularLocation>
        <location evidence="1 7">Cell membrane</location>
        <topology evidence="1 7">Multi-pass membrane protein</topology>
    </subcellularLocation>
</comment>
<evidence type="ECO:0000256" key="7">
    <source>
        <dbReference type="RuleBase" id="RU363032"/>
    </source>
</evidence>
<feature type="transmembrane region" description="Helical" evidence="7">
    <location>
        <begin position="93"/>
        <end position="114"/>
    </location>
</feature>
<evidence type="ECO:0000313" key="10">
    <source>
        <dbReference type="Proteomes" id="UP000597444"/>
    </source>
</evidence>
<dbReference type="InterPro" id="IPR035906">
    <property type="entry name" value="MetI-like_sf"/>
</dbReference>
<dbReference type="AlphaFoldDB" id="A0A8J3IXC0"/>
<comment type="caution">
    <text evidence="9">The sequence shown here is derived from an EMBL/GenBank/DDBJ whole genome shotgun (WGS) entry which is preliminary data.</text>
</comment>
<evidence type="ECO:0000259" key="8">
    <source>
        <dbReference type="PROSITE" id="PS50928"/>
    </source>
</evidence>
<proteinExistence type="inferred from homology"/>
<evidence type="ECO:0000256" key="4">
    <source>
        <dbReference type="ARBA" id="ARBA00022692"/>
    </source>
</evidence>
<protein>
    <submittedName>
        <fullName evidence="9">Sugar ABC transporter permease</fullName>
    </submittedName>
</protein>
<evidence type="ECO:0000256" key="1">
    <source>
        <dbReference type="ARBA" id="ARBA00004651"/>
    </source>
</evidence>
<dbReference type="PROSITE" id="PS50928">
    <property type="entry name" value="ABC_TM1"/>
    <property type="match status" value="1"/>
</dbReference>
<dbReference type="GO" id="GO:0055085">
    <property type="term" value="P:transmembrane transport"/>
    <property type="evidence" value="ECO:0007669"/>
    <property type="project" value="InterPro"/>
</dbReference>
<keyword evidence="10" id="KW-1185">Reference proteome</keyword>
<dbReference type="RefSeq" id="WP_220210780.1">
    <property type="nucleotide sequence ID" value="NZ_BNJK01000002.1"/>
</dbReference>
<keyword evidence="4 7" id="KW-0812">Transmembrane</keyword>
<evidence type="ECO:0000256" key="3">
    <source>
        <dbReference type="ARBA" id="ARBA00022475"/>
    </source>
</evidence>
<evidence type="ECO:0000256" key="2">
    <source>
        <dbReference type="ARBA" id="ARBA00022448"/>
    </source>
</evidence>
<keyword evidence="6 7" id="KW-0472">Membrane</keyword>
<dbReference type="Pfam" id="PF00528">
    <property type="entry name" value="BPD_transp_1"/>
    <property type="match status" value="1"/>
</dbReference>
<keyword evidence="5 7" id="KW-1133">Transmembrane helix</keyword>
<dbReference type="PANTHER" id="PTHR30193">
    <property type="entry name" value="ABC TRANSPORTER PERMEASE PROTEIN"/>
    <property type="match status" value="1"/>
</dbReference>
<dbReference type="InterPro" id="IPR051393">
    <property type="entry name" value="ABC_transporter_permease"/>
</dbReference>
<comment type="similarity">
    <text evidence="7">Belongs to the binding-protein-dependent transport system permease family.</text>
</comment>
<feature type="transmembrane region" description="Helical" evidence="7">
    <location>
        <begin position="228"/>
        <end position="248"/>
    </location>
</feature>
<feature type="transmembrane region" description="Helical" evidence="7">
    <location>
        <begin position="285"/>
        <end position="304"/>
    </location>
</feature>